<dbReference type="GO" id="GO:1902208">
    <property type="term" value="P:regulation of bacterial-type flagellum assembly"/>
    <property type="evidence" value="ECO:0007669"/>
    <property type="project" value="UniProtKB-UniRule"/>
</dbReference>
<dbReference type="Proteomes" id="UP000318017">
    <property type="component" value="Chromosome"/>
</dbReference>
<dbReference type="InterPro" id="IPR003751">
    <property type="entry name" value="CsrA"/>
</dbReference>
<keyword evidence="4" id="KW-1005">Bacterial flagellum biogenesis</keyword>
<evidence type="ECO:0000256" key="2">
    <source>
        <dbReference type="ARBA" id="ARBA00022845"/>
    </source>
</evidence>
<dbReference type="GO" id="GO:0005829">
    <property type="term" value="C:cytosol"/>
    <property type="evidence" value="ECO:0007669"/>
    <property type="project" value="TreeGrafter"/>
</dbReference>
<comment type="subcellular location">
    <subcellularLocation>
        <location evidence="4">Cytoplasm</location>
    </subcellularLocation>
</comment>
<evidence type="ECO:0000256" key="3">
    <source>
        <dbReference type="ARBA" id="ARBA00022884"/>
    </source>
</evidence>
<keyword evidence="1 4" id="KW-0963">Cytoplasm</keyword>
<dbReference type="KEGG" id="ahel:Q31a_00320"/>
<dbReference type="Gene3D" id="2.60.40.4380">
    <property type="entry name" value="Translational regulator CsrA"/>
    <property type="match status" value="1"/>
</dbReference>
<name>A0A518FZH8_9BACT</name>
<accession>A0A518FZH8</accession>
<evidence type="ECO:0000313" key="5">
    <source>
        <dbReference type="EMBL" id="QDV21753.1"/>
    </source>
</evidence>
<dbReference type="GO" id="GO:0045947">
    <property type="term" value="P:negative regulation of translational initiation"/>
    <property type="evidence" value="ECO:0007669"/>
    <property type="project" value="UniProtKB-UniRule"/>
</dbReference>
<dbReference type="HAMAP" id="MF_00167">
    <property type="entry name" value="CsrA"/>
    <property type="match status" value="1"/>
</dbReference>
<dbReference type="RefSeq" id="WP_145072403.1">
    <property type="nucleotide sequence ID" value="NZ_CP036298.1"/>
</dbReference>
<dbReference type="GO" id="GO:0006402">
    <property type="term" value="P:mRNA catabolic process"/>
    <property type="evidence" value="ECO:0007669"/>
    <property type="project" value="InterPro"/>
</dbReference>
<keyword evidence="4" id="KW-0678">Repressor</keyword>
<proteinExistence type="inferred from homology"/>
<keyword evidence="6" id="KW-1185">Reference proteome</keyword>
<dbReference type="GO" id="GO:0048027">
    <property type="term" value="F:mRNA 5'-UTR binding"/>
    <property type="evidence" value="ECO:0007669"/>
    <property type="project" value="UniProtKB-UniRule"/>
</dbReference>
<dbReference type="PANTHER" id="PTHR34984">
    <property type="entry name" value="CARBON STORAGE REGULATOR"/>
    <property type="match status" value="1"/>
</dbReference>
<dbReference type="InterPro" id="IPR036107">
    <property type="entry name" value="CsrA_sf"/>
</dbReference>
<dbReference type="SUPFAM" id="SSF117130">
    <property type="entry name" value="CsrA-like"/>
    <property type="match status" value="1"/>
</dbReference>
<dbReference type="OrthoDB" id="289081at2"/>
<dbReference type="EMBL" id="CP036298">
    <property type="protein sequence ID" value="QDV21753.1"/>
    <property type="molecule type" value="Genomic_DNA"/>
</dbReference>
<gene>
    <name evidence="4" type="primary">csrA</name>
    <name evidence="5" type="ORF">Q31a_00320</name>
</gene>
<comment type="subunit">
    <text evidence="4">Homodimer; the beta-strands of each monomer intercalate to form a hydrophobic core, while the alpha-helices form wings that extend away from the core.</text>
</comment>
<keyword evidence="2 4" id="KW-0810">Translation regulation</keyword>
<comment type="similarity">
    <text evidence="4">Belongs to the CsrA/RsmA family.</text>
</comment>
<dbReference type="GO" id="GO:0044781">
    <property type="term" value="P:bacterial-type flagellum organization"/>
    <property type="evidence" value="ECO:0007669"/>
    <property type="project" value="UniProtKB-KW"/>
</dbReference>
<dbReference type="AlphaFoldDB" id="A0A518FZH8"/>
<keyword evidence="3 4" id="KW-0694">RNA-binding</keyword>
<organism evidence="5 6">
    <name type="scientific">Aureliella helgolandensis</name>
    <dbReference type="NCBI Taxonomy" id="2527968"/>
    <lineage>
        <taxon>Bacteria</taxon>
        <taxon>Pseudomonadati</taxon>
        <taxon>Planctomycetota</taxon>
        <taxon>Planctomycetia</taxon>
        <taxon>Pirellulales</taxon>
        <taxon>Pirellulaceae</taxon>
        <taxon>Aureliella</taxon>
    </lineage>
</organism>
<comment type="function">
    <text evidence="4">A translational regulator that binds mRNA to regulate translation initiation and/or mRNA stability. Usually binds in the 5'-UTR at or near the Shine-Dalgarno sequence preventing ribosome-binding, thus repressing translation. Its main target seems to be the major flagellin gene, while its function is anatagonized by FliW.</text>
</comment>
<dbReference type="GO" id="GO:0006109">
    <property type="term" value="P:regulation of carbohydrate metabolic process"/>
    <property type="evidence" value="ECO:0007669"/>
    <property type="project" value="InterPro"/>
</dbReference>
<evidence type="ECO:0000256" key="4">
    <source>
        <dbReference type="HAMAP-Rule" id="MF_00167"/>
    </source>
</evidence>
<dbReference type="Pfam" id="PF02599">
    <property type="entry name" value="CsrA"/>
    <property type="match status" value="1"/>
</dbReference>
<reference evidence="5 6" key="1">
    <citation type="submission" date="2019-02" db="EMBL/GenBank/DDBJ databases">
        <title>Deep-cultivation of Planctomycetes and their phenomic and genomic characterization uncovers novel biology.</title>
        <authorList>
            <person name="Wiegand S."/>
            <person name="Jogler M."/>
            <person name="Boedeker C."/>
            <person name="Pinto D."/>
            <person name="Vollmers J."/>
            <person name="Rivas-Marin E."/>
            <person name="Kohn T."/>
            <person name="Peeters S.H."/>
            <person name="Heuer A."/>
            <person name="Rast P."/>
            <person name="Oberbeckmann S."/>
            <person name="Bunk B."/>
            <person name="Jeske O."/>
            <person name="Meyerdierks A."/>
            <person name="Storesund J.E."/>
            <person name="Kallscheuer N."/>
            <person name="Luecker S."/>
            <person name="Lage O.M."/>
            <person name="Pohl T."/>
            <person name="Merkel B.J."/>
            <person name="Hornburger P."/>
            <person name="Mueller R.-W."/>
            <person name="Bruemmer F."/>
            <person name="Labrenz M."/>
            <person name="Spormann A.M."/>
            <person name="Op den Camp H."/>
            <person name="Overmann J."/>
            <person name="Amann R."/>
            <person name="Jetten M.S.M."/>
            <person name="Mascher T."/>
            <person name="Medema M.H."/>
            <person name="Devos D.P."/>
            <person name="Kaster A.-K."/>
            <person name="Ovreas L."/>
            <person name="Rohde M."/>
            <person name="Galperin M.Y."/>
            <person name="Jogler C."/>
        </authorList>
    </citation>
    <scope>NUCLEOTIDE SEQUENCE [LARGE SCALE GENOMIC DNA]</scope>
    <source>
        <strain evidence="5 6">Q31a</strain>
    </source>
</reference>
<evidence type="ECO:0000256" key="1">
    <source>
        <dbReference type="ARBA" id="ARBA00022490"/>
    </source>
</evidence>
<sequence>MLVLSRKEGEKLVIGDNITLVVSRISGNRVTLGIEAPGDVKIFRGELAQKETTNPEPDVVSMNRGRTVTVDIEALGLLGLEKQAM</sequence>
<protein>
    <recommendedName>
        <fullName evidence="4">Translational regulator CsrA</fullName>
    </recommendedName>
</protein>
<evidence type="ECO:0000313" key="6">
    <source>
        <dbReference type="Proteomes" id="UP000318017"/>
    </source>
</evidence>
<dbReference type="PANTHER" id="PTHR34984:SF1">
    <property type="entry name" value="CARBON STORAGE REGULATOR"/>
    <property type="match status" value="1"/>
</dbReference>